<keyword evidence="3" id="KW-1185">Reference proteome</keyword>
<name>A0AAN6IGM2_9EURO</name>
<evidence type="ECO:0000256" key="1">
    <source>
        <dbReference type="SAM" id="MobiDB-lite"/>
    </source>
</evidence>
<evidence type="ECO:0000313" key="3">
    <source>
        <dbReference type="Proteomes" id="UP001203852"/>
    </source>
</evidence>
<organism evidence="2 3">
    <name type="scientific">Exophiala viscosa</name>
    <dbReference type="NCBI Taxonomy" id="2486360"/>
    <lineage>
        <taxon>Eukaryota</taxon>
        <taxon>Fungi</taxon>
        <taxon>Dikarya</taxon>
        <taxon>Ascomycota</taxon>
        <taxon>Pezizomycotina</taxon>
        <taxon>Eurotiomycetes</taxon>
        <taxon>Chaetothyriomycetidae</taxon>
        <taxon>Chaetothyriales</taxon>
        <taxon>Herpotrichiellaceae</taxon>
        <taxon>Exophiala</taxon>
    </lineage>
</organism>
<proteinExistence type="predicted"/>
<protein>
    <submittedName>
        <fullName evidence="2">Uncharacterized protein</fullName>
    </submittedName>
</protein>
<gene>
    <name evidence="2" type="ORF">EDD36DRAFT_233888</name>
</gene>
<comment type="caution">
    <text evidence="2">The sequence shown here is derived from an EMBL/GenBank/DDBJ whole genome shotgun (WGS) entry which is preliminary data.</text>
</comment>
<dbReference type="Proteomes" id="UP001203852">
    <property type="component" value="Unassembled WGS sequence"/>
</dbReference>
<feature type="region of interest" description="Disordered" evidence="1">
    <location>
        <begin position="92"/>
        <end position="117"/>
    </location>
</feature>
<feature type="region of interest" description="Disordered" evidence="1">
    <location>
        <begin position="135"/>
        <end position="163"/>
    </location>
</feature>
<dbReference type="AlphaFoldDB" id="A0AAN6IGM2"/>
<reference evidence="2" key="1">
    <citation type="journal article" date="2022" name="bioRxiv">
        <title>Deciphering the potential niche of two novel black yeast fungi from a biological soil crust based on their genomes, phenotypes, and melanin regulation.</title>
        <authorList>
            <consortium name="DOE Joint Genome Institute"/>
            <person name="Carr E.C."/>
            <person name="Barton Q."/>
            <person name="Grambo S."/>
            <person name="Sullivan M."/>
            <person name="Renfro C.M."/>
            <person name="Kuo A."/>
            <person name="Pangilinan J."/>
            <person name="Lipzen A."/>
            <person name="Keymanesh K."/>
            <person name="Savage E."/>
            <person name="Barry K."/>
            <person name="Grigoriev I.V."/>
            <person name="Riekhof W.R."/>
            <person name="Harris S.S."/>
        </authorList>
    </citation>
    <scope>NUCLEOTIDE SEQUENCE</scope>
    <source>
        <strain evidence="2">JF 03-4F</strain>
    </source>
</reference>
<evidence type="ECO:0000313" key="2">
    <source>
        <dbReference type="EMBL" id="KAI1614649.1"/>
    </source>
</evidence>
<accession>A0AAN6IGM2</accession>
<dbReference type="EMBL" id="MU404353">
    <property type="protein sequence ID" value="KAI1614649.1"/>
    <property type="molecule type" value="Genomic_DNA"/>
</dbReference>
<sequence length="195" mass="21311">MCESHTIYHLCGHVKVKTLVQCAEMIEKLIASKMQVTCSHQLCADVSDDIHIFPDICVKCEENGVIGEFLNQDPSRKLEILRDWKKQNKLDHDSMSTLGASAEKPSATASDSDSNDDVDKLETLEVLTVADITSSLTTETESESLPSSTSPETVASSVTSVGGSSDLKAIKTRVTALRDRTERLLSKIRAQKSVQ</sequence>